<accession>A0A1I4DJT8</accession>
<protein>
    <submittedName>
        <fullName evidence="4">Prepilin peptidase dependent protein A</fullName>
    </submittedName>
</protein>
<keyword evidence="3" id="KW-0812">Transmembrane</keyword>
<comment type="caution">
    <text evidence="4">The sequence shown here is derived from an EMBL/GenBank/DDBJ whole genome shotgun (WGS) entry which is preliminary data.</text>
</comment>
<feature type="transmembrane region" description="Helical" evidence="3">
    <location>
        <begin position="77"/>
        <end position="95"/>
    </location>
</feature>
<dbReference type="InterPro" id="IPR045584">
    <property type="entry name" value="Pilin-like"/>
</dbReference>
<dbReference type="NCBIfam" id="TIGR02532">
    <property type="entry name" value="IV_pilin_GFxxxE"/>
    <property type="match status" value="1"/>
</dbReference>
<gene>
    <name evidence="4" type="ORF">SAMN05518863_11310</name>
</gene>
<evidence type="ECO:0000256" key="1">
    <source>
        <dbReference type="ARBA" id="ARBA00004167"/>
    </source>
</evidence>
<dbReference type="PROSITE" id="PS00409">
    <property type="entry name" value="PROKAR_NTER_METHYL"/>
    <property type="match status" value="1"/>
</dbReference>
<dbReference type="Proteomes" id="UP000198841">
    <property type="component" value="Unassembled WGS sequence"/>
</dbReference>
<reference evidence="4 5" key="1">
    <citation type="submission" date="2016-10" db="EMBL/GenBank/DDBJ databases">
        <authorList>
            <person name="Varghese N."/>
            <person name="Submissions S."/>
        </authorList>
    </citation>
    <scope>NUCLEOTIDE SEQUENCE [LARGE SCALE GENOMIC DNA]</scope>
    <source>
        <strain evidence="4 5">YR512</strain>
    </source>
</reference>
<evidence type="ECO:0000313" key="4">
    <source>
        <dbReference type="EMBL" id="SFK93782.1"/>
    </source>
</evidence>
<feature type="region of interest" description="Disordered" evidence="2">
    <location>
        <begin position="1"/>
        <end position="31"/>
    </location>
</feature>
<evidence type="ECO:0000313" key="5">
    <source>
        <dbReference type="Proteomes" id="UP000198841"/>
    </source>
</evidence>
<keyword evidence="5" id="KW-1185">Reference proteome</keyword>
<evidence type="ECO:0000256" key="2">
    <source>
        <dbReference type="SAM" id="MobiDB-lite"/>
    </source>
</evidence>
<evidence type="ECO:0000256" key="3">
    <source>
        <dbReference type="SAM" id="Phobius"/>
    </source>
</evidence>
<organism evidence="4 5">
    <name type="scientific">Candidatus Pantoea symbiotica</name>
    <dbReference type="NCBI Taxonomy" id="1884370"/>
    <lineage>
        <taxon>Bacteria</taxon>
        <taxon>Pseudomonadati</taxon>
        <taxon>Pseudomonadota</taxon>
        <taxon>Gammaproteobacteria</taxon>
        <taxon>Enterobacterales</taxon>
        <taxon>Erwiniaceae</taxon>
        <taxon>Pantoea</taxon>
    </lineage>
</organism>
<proteinExistence type="predicted"/>
<dbReference type="EMBL" id="FOSD01000013">
    <property type="protein sequence ID" value="SFK93782.1"/>
    <property type="molecule type" value="Genomic_DNA"/>
</dbReference>
<dbReference type="InterPro" id="IPR012902">
    <property type="entry name" value="N_methyl_site"/>
</dbReference>
<keyword evidence="3" id="KW-0472">Membrane</keyword>
<keyword evidence="3" id="KW-1133">Transmembrane helix</keyword>
<comment type="subcellular location">
    <subcellularLocation>
        <location evidence="1">Membrane</location>
        <topology evidence="1">Single-pass membrane protein</topology>
    </subcellularLocation>
</comment>
<dbReference type="Pfam" id="PF07963">
    <property type="entry name" value="N_methyl"/>
    <property type="match status" value="1"/>
</dbReference>
<sequence>MATSTHPHLNPQLIALPKPHPNPESASQNAVSHCTPQSIPCATFPNADFPCLFNLMPLGTLPAMNRNDNHGFTLPELLLVMVIAGILSVGALQGWQRWQQYQQLRDSVLQLQGFLLRLRAHANWHNRDLTLWLQSGENGCLGAGAKPAEGCALPSRWLFKPPHDSVRIVAITGDVGFYGRRDVARPGSIDLASAAGRWRLIISARARIRACQPGEKGCE</sequence>
<dbReference type="SUPFAM" id="SSF54523">
    <property type="entry name" value="Pili subunits"/>
    <property type="match status" value="1"/>
</dbReference>
<name>A0A1I4DJT8_9GAMM</name>